<evidence type="ECO:0000256" key="2">
    <source>
        <dbReference type="SAM" id="SignalP"/>
    </source>
</evidence>
<evidence type="ECO:0000313" key="4">
    <source>
        <dbReference type="Proteomes" id="UP000492821"/>
    </source>
</evidence>
<name>A0A7E5A089_PANRE</name>
<dbReference type="AlphaFoldDB" id="A0A7E5A089"/>
<reference evidence="5" key="2">
    <citation type="submission" date="2020-10" db="UniProtKB">
        <authorList>
            <consortium name="WormBaseParasite"/>
        </authorList>
    </citation>
    <scope>IDENTIFICATION</scope>
</reference>
<dbReference type="InterPro" id="IPR020864">
    <property type="entry name" value="MACPF"/>
</dbReference>
<evidence type="ECO:0000256" key="1">
    <source>
        <dbReference type="SAM" id="MobiDB-lite"/>
    </source>
</evidence>
<dbReference type="Proteomes" id="UP000492821">
    <property type="component" value="Unassembled WGS sequence"/>
</dbReference>
<keyword evidence="2" id="KW-0732">Signal</keyword>
<reference evidence="4" key="1">
    <citation type="journal article" date="2013" name="Genetics">
        <title>The draft genome and transcriptome of Panagrellus redivivus are shaped by the harsh demands of a free-living lifestyle.</title>
        <authorList>
            <person name="Srinivasan J."/>
            <person name="Dillman A.R."/>
            <person name="Macchietto M.G."/>
            <person name="Heikkinen L."/>
            <person name="Lakso M."/>
            <person name="Fracchia K.M."/>
            <person name="Antoshechkin I."/>
            <person name="Mortazavi A."/>
            <person name="Wong G."/>
            <person name="Sternberg P.W."/>
        </authorList>
    </citation>
    <scope>NUCLEOTIDE SEQUENCE [LARGE SCALE GENOMIC DNA]</scope>
    <source>
        <strain evidence="4">MT8872</strain>
    </source>
</reference>
<organism evidence="4 5">
    <name type="scientific">Panagrellus redivivus</name>
    <name type="common">Microworm</name>
    <dbReference type="NCBI Taxonomy" id="6233"/>
    <lineage>
        <taxon>Eukaryota</taxon>
        <taxon>Metazoa</taxon>
        <taxon>Ecdysozoa</taxon>
        <taxon>Nematoda</taxon>
        <taxon>Chromadorea</taxon>
        <taxon>Rhabditida</taxon>
        <taxon>Tylenchina</taxon>
        <taxon>Panagrolaimomorpha</taxon>
        <taxon>Panagrolaimoidea</taxon>
        <taxon>Panagrolaimidae</taxon>
        <taxon>Panagrellus</taxon>
    </lineage>
</organism>
<feature type="domain" description="MACPF" evidence="3">
    <location>
        <begin position="40"/>
        <end position="377"/>
    </location>
</feature>
<evidence type="ECO:0000313" key="5">
    <source>
        <dbReference type="WBParaSite" id="Pan_g5961.t1"/>
    </source>
</evidence>
<dbReference type="PROSITE" id="PS51412">
    <property type="entry name" value="MACPF_2"/>
    <property type="match status" value="1"/>
</dbReference>
<keyword evidence="4" id="KW-1185">Reference proteome</keyword>
<feature type="region of interest" description="Disordered" evidence="1">
    <location>
        <begin position="137"/>
        <end position="165"/>
    </location>
</feature>
<accession>A0A7E5A089</accession>
<sequence length="784" mass="88636">MYVTMNLNLSCTITFCFLLTVRAVHDNRTYEEALNDLMKEVPVAPLPRCISKLAKLYGPGKVSPKEALGDYLGHGYDPLTMTSKFSVFDESYVNCNVTVDNKYIVPDFYKTELLKEGNRDKQTKVYSTLKEYTSSTENNIGGGGSGKGSNVQLGGSFSSSSQETKTNMEKKDMALIMISIWYKKYRLEADISTSFNRVFYQRAIDVIEKQKKGLKRMARYLVQDIYNDYGMHIVKGVILGVKLERMVYVSSSLVTASKEKTVELKGEIAGSMSKKLNAQGGLQGGKKESSKEVNEVSKIDRIDFIHVLGGPDYAALASDNYEDLVKDTNVAVLAHDTMPIYKMIHTGTFKTYANKSEELKMLRDLFQDVYNEILARNTFYGCTDKEYHNFDVQANVDDGSCVGNMCEEKKDEIKCEKNGKEAVVSKGFFKSLNMTDYQKCVESKNIVEKNGEYLQKICTIKEPNTWKSKLEGAAFYQKCTLSEMSTSFDNALANINENRTNPCDSFTDSYPRKLKKCPFKTRVLIKKYTHHFRDYTKYIECGEVTVSINLKDTAEIETYWCEPETKSDTYGLYYGGSFQRGQVNSYTRMEGCDSFLNEVKIFHDITICVTDKLPNPKDINISVTKVPVLKSIIGSNGRKTNCGPKESKELLTIIDGERMYACIFKKKGYKDVPLPKPLQLPIDDYLDMYETKSQSVITIDNTEKILTSKNLEKEYRKVCSIKKAESEEDEQESSTNSSRIINEPTPLATISVAIEAKSANNNAQNDCMSIIVIFSIINHLLVVF</sequence>
<proteinExistence type="predicted"/>
<dbReference type="WBParaSite" id="Pan_g5961.t1">
    <property type="protein sequence ID" value="Pan_g5961.t1"/>
    <property type="gene ID" value="Pan_g5961"/>
</dbReference>
<feature type="signal peptide" evidence="2">
    <location>
        <begin position="1"/>
        <end position="23"/>
    </location>
</feature>
<evidence type="ECO:0000259" key="3">
    <source>
        <dbReference type="PROSITE" id="PS51412"/>
    </source>
</evidence>
<feature type="compositionally biased region" description="Polar residues" evidence="1">
    <location>
        <begin position="156"/>
        <end position="165"/>
    </location>
</feature>
<feature type="chain" id="PRO_5028829323" evidence="2">
    <location>
        <begin position="24"/>
        <end position="784"/>
    </location>
</feature>
<dbReference type="Pfam" id="PF01823">
    <property type="entry name" value="MACPF"/>
    <property type="match status" value="1"/>
</dbReference>
<protein>
    <submittedName>
        <fullName evidence="5">Macrophage-expressed gene 1 protein</fullName>
    </submittedName>
</protein>